<feature type="region of interest" description="Disordered" evidence="1">
    <location>
        <begin position="418"/>
        <end position="590"/>
    </location>
</feature>
<feature type="region of interest" description="Disordered" evidence="1">
    <location>
        <begin position="339"/>
        <end position="365"/>
    </location>
</feature>
<feature type="region of interest" description="Disordered" evidence="1">
    <location>
        <begin position="616"/>
        <end position="702"/>
    </location>
</feature>
<feature type="compositionally biased region" description="Basic residues" evidence="1">
    <location>
        <begin position="446"/>
        <end position="470"/>
    </location>
</feature>
<sequence length="702" mass="79244">MRRRPSGVARSLTIPKLVRQLLRAGAQRGVDLAAPADVERALVAERDDRERELADRVEHRHPECVDRRQQHAFDARRAMRAHVGEHRVDFGARARAGIVRGAPRVGELALDHRGRLAARQVRGEHEARRRAEERHHVAELERRLRRMARLHPVDDRRPLVAPYRDADRLVELIAQRGERDARELHAVDAREARQAHLQREAAELVAARHRILRHEPEPLETDEVAVRLRRAHRRALREVAQHHRARLARQHVEQAKADLDRLDAGADFFLAGVVIVGEVVVGGVGGGRGGLVHGVAGRMGRGRLAARAAVRIHHRKIDSFHRHYNGSFPYETCFAQGRHARRPTDRRLARPAHGGDRRRDRADAAARARRLGVLRAAAARPVRRTEPRPRAQRVRVRARRLHGAAAARVPVGGRLRVREPRRARAPRARRRDAARVLDRSADVPGRQRRFPRPARRHRLRIGGVGHRFRGGSRGDHGRRADGRRARRGAESGAARHARERRVAAQPDSRRAREGLRLLPEQAGERVRAGGRDARRARRALARRPPASPDARPLERQEGRSAGCGRRHGVSLRSTDRARGEDAQRARGLDRRLGHGVEQGCEARLLLHRREALPRDDRARRAADRVHALRRQGEDRDGRRGGEVDLRRDRAGGRAGGRRRLTRPCERAAMRRPCGRARKRAAPPGPDCPPGRRAARRAPGFAG</sequence>
<reference evidence="2 3" key="1">
    <citation type="submission" date="2005-09" db="EMBL/GenBank/DDBJ databases">
        <authorList>
            <person name="Woods D.E."/>
            <person name="Nierman W.C."/>
        </authorList>
    </citation>
    <scope>NUCLEOTIDE SEQUENCE [LARGE SCALE GENOMIC DNA]</scope>
    <source>
        <strain evidence="2 3">1710b</strain>
    </source>
</reference>
<gene>
    <name evidence="2" type="ordered locus">BURPS1710b_0600</name>
</gene>
<name>Q3JWP0_BURP1</name>
<evidence type="ECO:0000256" key="1">
    <source>
        <dbReference type="SAM" id="MobiDB-lite"/>
    </source>
</evidence>
<dbReference type="AlphaFoldDB" id="Q3JWP0"/>
<evidence type="ECO:0000313" key="3">
    <source>
        <dbReference type="Proteomes" id="UP000002700"/>
    </source>
</evidence>
<organism evidence="2 3">
    <name type="scientific">Burkholderia pseudomallei (strain 1710b)</name>
    <dbReference type="NCBI Taxonomy" id="320372"/>
    <lineage>
        <taxon>Bacteria</taxon>
        <taxon>Pseudomonadati</taxon>
        <taxon>Pseudomonadota</taxon>
        <taxon>Betaproteobacteria</taxon>
        <taxon>Burkholderiales</taxon>
        <taxon>Burkholderiaceae</taxon>
        <taxon>Burkholderia</taxon>
        <taxon>pseudomallei group</taxon>
    </lineage>
</organism>
<accession>Q3JWP0</accession>
<dbReference type="KEGG" id="bpm:BURPS1710b_0600"/>
<feature type="compositionally biased region" description="Basic and acidic residues" evidence="1">
    <location>
        <begin position="573"/>
        <end position="590"/>
    </location>
</feature>
<feature type="compositionally biased region" description="Basic and acidic residues" evidence="1">
    <location>
        <begin position="342"/>
        <end position="365"/>
    </location>
</feature>
<proteinExistence type="predicted"/>
<feature type="compositionally biased region" description="Basic and acidic residues" evidence="1">
    <location>
        <begin position="472"/>
        <end position="489"/>
    </location>
</feature>
<feature type="compositionally biased region" description="Basic and acidic residues" evidence="1">
    <location>
        <begin position="431"/>
        <end position="441"/>
    </location>
</feature>
<feature type="compositionally biased region" description="Basic and acidic residues" evidence="1">
    <location>
        <begin position="616"/>
        <end position="651"/>
    </location>
</feature>
<dbReference type="HOGENOM" id="CLU_392650_0_0_4"/>
<feature type="compositionally biased region" description="Basic and acidic residues" evidence="1">
    <location>
        <begin position="522"/>
        <end position="533"/>
    </location>
</feature>
<protein>
    <submittedName>
        <fullName evidence="2">Uncharacterized protein</fullName>
    </submittedName>
</protein>
<dbReference type="EMBL" id="CP000124">
    <property type="protein sequence ID" value="ABA50621.1"/>
    <property type="molecule type" value="Genomic_DNA"/>
</dbReference>
<dbReference type="EnsemblBacteria" id="ABA50621">
    <property type="protein sequence ID" value="ABA50621"/>
    <property type="gene ID" value="BURPS1710b_0600"/>
</dbReference>
<evidence type="ECO:0000313" key="2">
    <source>
        <dbReference type="EMBL" id="ABA50621.1"/>
    </source>
</evidence>
<dbReference type="Proteomes" id="UP000002700">
    <property type="component" value="Chromosome I"/>
</dbReference>